<dbReference type="PANTHER" id="PTHR43662:SF3">
    <property type="entry name" value="DOMAIN PROTEIN, PUTATIVE (AFU_ORTHOLOGUE AFUA_6G11970)-RELATED"/>
    <property type="match status" value="1"/>
</dbReference>
<sequence>MRRAARRVRSRRKRILAIAMGLVLAAGFAAGIRAAAAKENTDPDILALMARFPNDQAPGACDLPRASSAPRHQASASPSTAPPPTRDSAAGELAAALASASPPAAAASASASPAASPTVKSSGLPASCHHGDRGGPLASDFVNISDVTAKPRAATAGRDASRGTFVSLCGRNENNHRNPDNFIVAPGVSNGAHHVHDYVGNLSTDGFSTDQSLAAAGTTCKGGDRSTYFWPVLRGRGKAGPDVAEPGGGQDSNVGVILRPTDVRLEFRGNAKTKVRAMPTFLRVITGDAKAGTNGPANARAAWTCAGFEDRTTVKYPICPKGSRVQRILDFPSCWDGRNTDSPNHRSHIVFPKNDGSCWQRTVAVPQLRMVLSYDVPAGSLISLDSFPEQKHNPLTDHADFTNLMPDALMRLAVDCINAGRSCDAAGPVGAAAGGGHSAAPAPTATREPGGSASRGGAAHSHASPPGMRVGQQATPPAATPPAPVSTAPPTGAQPTPTAGTQPAGATPGTDGSQQTDGREQTPPGPPDDARRQLAEPPLPGLAGVAGAPGDARNGTNPSAQAADQPPATAVAGTSRTLLYTLNGLALAALVVWLVTVRRRRLR</sequence>
<dbReference type="InterPro" id="IPR018535">
    <property type="entry name" value="DUF1996"/>
</dbReference>
<gene>
    <name evidence="5" type="ORF">Pme01_42320</name>
</gene>
<evidence type="ECO:0000313" key="5">
    <source>
        <dbReference type="EMBL" id="GII24635.1"/>
    </source>
</evidence>
<feature type="compositionally biased region" description="Low complexity" evidence="1">
    <location>
        <begin position="108"/>
        <end position="117"/>
    </location>
</feature>
<feature type="region of interest" description="Disordered" evidence="1">
    <location>
        <begin position="108"/>
        <end position="132"/>
    </location>
</feature>
<feature type="compositionally biased region" description="Low complexity" evidence="1">
    <location>
        <begin position="438"/>
        <end position="464"/>
    </location>
</feature>
<dbReference type="RefSeq" id="WP_203935769.1">
    <property type="nucleotide sequence ID" value="NZ_BOON01000039.1"/>
</dbReference>
<organism evidence="5 6">
    <name type="scientific">Planosporangium mesophilum</name>
    <dbReference type="NCBI Taxonomy" id="689768"/>
    <lineage>
        <taxon>Bacteria</taxon>
        <taxon>Bacillati</taxon>
        <taxon>Actinomycetota</taxon>
        <taxon>Actinomycetes</taxon>
        <taxon>Micromonosporales</taxon>
        <taxon>Micromonosporaceae</taxon>
        <taxon>Planosporangium</taxon>
    </lineage>
</organism>
<reference evidence="5" key="1">
    <citation type="submission" date="2021-01" db="EMBL/GenBank/DDBJ databases">
        <title>Whole genome shotgun sequence of Planosporangium mesophilum NBRC 109066.</title>
        <authorList>
            <person name="Komaki H."/>
            <person name="Tamura T."/>
        </authorList>
    </citation>
    <scope>NUCLEOTIDE SEQUENCE</scope>
    <source>
        <strain evidence="5">NBRC 109066</strain>
    </source>
</reference>
<feature type="region of interest" description="Disordered" evidence="1">
    <location>
        <begin position="431"/>
        <end position="568"/>
    </location>
</feature>
<dbReference type="EMBL" id="BOON01000039">
    <property type="protein sequence ID" value="GII24635.1"/>
    <property type="molecule type" value="Genomic_DNA"/>
</dbReference>
<dbReference type="PANTHER" id="PTHR43662">
    <property type="match status" value="1"/>
</dbReference>
<name>A0A8J3X1N6_9ACTN</name>
<feature type="chain" id="PRO_5039652617" description="DUF1996 domain-containing protein" evidence="3">
    <location>
        <begin position="26"/>
        <end position="603"/>
    </location>
</feature>
<evidence type="ECO:0000256" key="2">
    <source>
        <dbReference type="SAM" id="Phobius"/>
    </source>
</evidence>
<keyword evidence="2" id="KW-1133">Transmembrane helix</keyword>
<feature type="compositionally biased region" description="Low complexity" evidence="1">
    <location>
        <begin position="86"/>
        <end position="96"/>
    </location>
</feature>
<feature type="compositionally biased region" description="Low complexity" evidence="1">
    <location>
        <begin position="541"/>
        <end position="550"/>
    </location>
</feature>
<keyword evidence="2" id="KW-0812">Transmembrane</keyword>
<feature type="signal peptide" evidence="3">
    <location>
        <begin position="1"/>
        <end position="25"/>
    </location>
</feature>
<dbReference type="Proteomes" id="UP000599074">
    <property type="component" value="Unassembled WGS sequence"/>
</dbReference>
<feature type="transmembrane region" description="Helical" evidence="2">
    <location>
        <begin position="578"/>
        <end position="597"/>
    </location>
</feature>
<evidence type="ECO:0000256" key="1">
    <source>
        <dbReference type="SAM" id="MobiDB-lite"/>
    </source>
</evidence>
<feature type="region of interest" description="Disordered" evidence="1">
    <location>
        <begin position="58"/>
        <end position="96"/>
    </location>
</feature>
<keyword evidence="6" id="KW-1185">Reference proteome</keyword>
<keyword evidence="2" id="KW-0472">Membrane</keyword>
<dbReference type="AlphaFoldDB" id="A0A8J3X1N6"/>
<proteinExistence type="predicted"/>
<evidence type="ECO:0000256" key="3">
    <source>
        <dbReference type="SAM" id="SignalP"/>
    </source>
</evidence>
<evidence type="ECO:0000259" key="4">
    <source>
        <dbReference type="Pfam" id="PF09362"/>
    </source>
</evidence>
<protein>
    <recommendedName>
        <fullName evidence="4">DUF1996 domain-containing protein</fullName>
    </recommendedName>
</protein>
<evidence type="ECO:0000313" key="6">
    <source>
        <dbReference type="Proteomes" id="UP000599074"/>
    </source>
</evidence>
<accession>A0A8J3X1N6</accession>
<comment type="caution">
    <text evidence="5">The sequence shown here is derived from an EMBL/GenBank/DDBJ whole genome shotgun (WGS) entry which is preliminary data.</text>
</comment>
<dbReference type="Pfam" id="PF09362">
    <property type="entry name" value="DUF1996"/>
    <property type="match status" value="1"/>
</dbReference>
<feature type="compositionally biased region" description="Low complexity" evidence="1">
    <location>
        <begin position="485"/>
        <end position="510"/>
    </location>
</feature>
<feature type="domain" description="DUF1996" evidence="4">
    <location>
        <begin position="183"/>
        <end position="401"/>
    </location>
</feature>
<keyword evidence="3" id="KW-0732">Signal</keyword>